<dbReference type="Pfam" id="PF00249">
    <property type="entry name" value="Myb_DNA-binding"/>
    <property type="match status" value="1"/>
</dbReference>
<evidence type="ECO:0000256" key="5">
    <source>
        <dbReference type="ARBA" id="ARBA00023163"/>
    </source>
</evidence>
<dbReference type="RefSeq" id="XP_014025182.1">
    <property type="nucleotide sequence ID" value="XM_014169707.2"/>
</dbReference>
<feature type="domain" description="ELM2" evidence="8">
    <location>
        <begin position="170"/>
        <end position="267"/>
    </location>
</feature>
<proteinExistence type="predicted"/>
<feature type="compositionally biased region" description="Acidic residues" evidence="7">
    <location>
        <begin position="348"/>
        <end position="358"/>
    </location>
</feature>
<dbReference type="Proteomes" id="UP001652741">
    <property type="component" value="Chromosome ssa23"/>
</dbReference>
<dbReference type="InterPro" id="IPR001005">
    <property type="entry name" value="SANT/Myb"/>
</dbReference>
<dbReference type="InterPro" id="IPR000949">
    <property type="entry name" value="ELM2_dom"/>
</dbReference>
<dbReference type="GO" id="GO:0005654">
    <property type="term" value="C:nucleoplasm"/>
    <property type="evidence" value="ECO:0007669"/>
    <property type="project" value="TreeGrafter"/>
</dbReference>
<dbReference type="SMART" id="SM01189">
    <property type="entry name" value="ELM2"/>
    <property type="match status" value="1"/>
</dbReference>
<protein>
    <submittedName>
        <fullName evidence="11">Mesoderm induction early response protein 2 isoform X1</fullName>
    </submittedName>
</protein>
<keyword evidence="6" id="KW-0539">Nucleus</keyword>
<evidence type="ECO:0000256" key="7">
    <source>
        <dbReference type="SAM" id="MobiDB-lite"/>
    </source>
</evidence>
<dbReference type="GO" id="GO:0042826">
    <property type="term" value="F:histone deacetylase binding"/>
    <property type="evidence" value="ECO:0007669"/>
    <property type="project" value="TreeGrafter"/>
</dbReference>
<evidence type="ECO:0000313" key="11">
    <source>
        <dbReference type="RefSeq" id="XP_014025182.1"/>
    </source>
</evidence>
<accession>A0A1S3PC78</accession>
<dbReference type="FunFam" id="1.10.10.60:FF:000025">
    <property type="entry name" value="Mesoderm induction early response 1, transcriptional regulator"/>
    <property type="match status" value="1"/>
</dbReference>
<evidence type="ECO:0000259" key="9">
    <source>
        <dbReference type="PROSITE" id="PS51293"/>
    </source>
</evidence>
<dbReference type="GO" id="GO:0000122">
    <property type="term" value="P:negative regulation of transcription by RNA polymerase II"/>
    <property type="evidence" value="ECO:0007669"/>
    <property type="project" value="TreeGrafter"/>
</dbReference>
<sequence>MGSGDHRCSLVEILRQGYEGPEEESRALVELQKSLGASHSQGRPMKMAARPQNGSEIPLEDLLSLCGYEVSDPLLQQDREPNELAASLPNVTLDKDQIAKDLFSGEDEEESSADDLTLSVTSHASDLLFRRHLRAHSMADGDKGTFVSSSEDVSDDDDDNTSIPSNDERKDIMVGSMYQAKIPPLSPYSYQERVYENEDQLLWTPDMLPGQAVKEFLLSAQRRGGQDGAVDTLINGDIIKDNEQALYELVKCSFNAEEALRRMRFNVKVFSEELCAWSEEECRNFEHGYRVHGKNFHLIQANKVRTRSVGECVEYYYMWKKSDRHEYFTQQTTKLGRKKYSLQSGSMEDGEQDGEVGEMEGCSQIQPSSHPPGIDLDKQGGGPSPSQTNAPLSLKALSSLHTGHSNQAGTPDAEMGMEVLELCGAPCPSPLREQLFSHFSPLPPLEDLQQEPSLNCSSPGHCTTSPPAQLHLSSLPCCSSPCTQAEPPLLGSGFYQLQLGPFLPDGLSMGPEDGASQGLQVDFSLPSIPQTSPAIAPSVSATSDFGAISSYLCPSALCPPPVQHPRSLTQ</sequence>
<dbReference type="GO" id="GO:0032991">
    <property type="term" value="C:protein-containing complex"/>
    <property type="evidence" value="ECO:0007669"/>
    <property type="project" value="UniProtKB-ARBA"/>
</dbReference>
<dbReference type="AlphaFoldDB" id="A0A1S3PC78"/>
<dbReference type="Gene3D" id="1.10.10.60">
    <property type="entry name" value="Homeodomain-like"/>
    <property type="match status" value="1"/>
</dbReference>
<evidence type="ECO:0000256" key="3">
    <source>
        <dbReference type="ARBA" id="ARBA00022553"/>
    </source>
</evidence>
<feature type="region of interest" description="Disordered" evidence="7">
    <location>
        <begin position="339"/>
        <end position="391"/>
    </location>
</feature>
<dbReference type="PROSITE" id="PS51293">
    <property type="entry name" value="SANT"/>
    <property type="match status" value="1"/>
</dbReference>
<feature type="domain" description="SANT" evidence="9">
    <location>
        <begin position="272"/>
        <end position="324"/>
    </location>
</feature>
<evidence type="ECO:0000256" key="1">
    <source>
        <dbReference type="ARBA" id="ARBA00004123"/>
    </source>
</evidence>
<dbReference type="InterPro" id="IPR009057">
    <property type="entry name" value="Homeodomain-like_sf"/>
</dbReference>
<dbReference type="SMART" id="SM00717">
    <property type="entry name" value="SANT"/>
    <property type="match status" value="1"/>
</dbReference>
<dbReference type="FunFam" id="4.10.1240.50:FF:000005">
    <property type="entry name" value="Mesoderm induction early response protein 3"/>
    <property type="match status" value="1"/>
</dbReference>
<dbReference type="PANTHER" id="PTHR10865:SF27">
    <property type="entry name" value="MESODERM INDUCTION EARLY RESPONSE PROTEIN 2"/>
    <property type="match status" value="1"/>
</dbReference>
<name>A0A1S3PC78_SALSA</name>
<dbReference type="Pfam" id="PF01448">
    <property type="entry name" value="ELM2"/>
    <property type="match status" value="1"/>
</dbReference>
<keyword evidence="5" id="KW-0804">Transcription</keyword>
<gene>
    <name evidence="11" type="primary">LOC106584411</name>
</gene>
<keyword evidence="10" id="KW-1185">Reference proteome</keyword>
<dbReference type="Gene3D" id="4.10.1240.50">
    <property type="match status" value="1"/>
</dbReference>
<dbReference type="SUPFAM" id="SSF46689">
    <property type="entry name" value="Homeodomain-like"/>
    <property type="match status" value="1"/>
</dbReference>
<feature type="region of interest" description="Disordered" evidence="7">
    <location>
        <begin position="140"/>
        <end position="170"/>
    </location>
</feature>
<dbReference type="InterPro" id="IPR017884">
    <property type="entry name" value="SANT_dom"/>
</dbReference>
<dbReference type="PROSITE" id="PS51156">
    <property type="entry name" value="ELM2"/>
    <property type="match status" value="1"/>
</dbReference>
<reference evidence="11" key="1">
    <citation type="submission" date="2025-08" db="UniProtKB">
        <authorList>
            <consortium name="RefSeq"/>
        </authorList>
    </citation>
    <scope>IDENTIFICATION</scope>
</reference>
<comment type="subcellular location">
    <subcellularLocation>
        <location evidence="1">Nucleus</location>
    </subcellularLocation>
</comment>
<keyword evidence="3" id="KW-0597">Phosphoprotein</keyword>
<dbReference type="InterPro" id="IPR040138">
    <property type="entry name" value="MIER/MTA"/>
</dbReference>
<dbReference type="GO" id="GO:0003714">
    <property type="term" value="F:transcription corepressor activity"/>
    <property type="evidence" value="ECO:0007669"/>
    <property type="project" value="TreeGrafter"/>
</dbReference>
<evidence type="ECO:0000256" key="6">
    <source>
        <dbReference type="ARBA" id="ARBA00023242"/>
    </source>
</evidence>
<evidence type="ECO:0000256" key="4">
    <source>
        <dbReference type="ARBA" id="ARBA00023015"/>
    </source>
</evidence>
<dbReference type="GeneID" id="106584411"/>
<evidence type="ECO:0000259" key="8">
    <source>
        <dbReference type="PROSITE" id="PS51156"/>
    </source>
</evidence>
<evidence type="ECO:0000313" key="10">
    <source>
        <dbReference type="Proteomes" id="UP001652741"/>
    </source>
</evidence>
<evidence type="ECO:0000256" key="2">
    <source>
        <dbReference type="ARBA" id="ARBA00022491"/>
    </source>
</evidence>
<dbReference type="OMA" id="CIRFLLM"/>
<dbReference type="PANTHER" id="PTHR10865">
    <property type="entry name" value="METASTASIS-ASSOCIATED PROTEIN AND MESODERM INDUCTION EARLY RESPONSE PROTEIN"/>
    <property type="match status" value="1"/>
</dbReference>
<dbReference type="CDD" id="cd11661">
    <property type="entry name" value="SANT_MTA3_like"/>
    <property type="match status" value="1"/>
</dbReference>
<organism evidence="10 11">
    <name type="scientific">Salmo salar</name>
    <name type="common">Atlantic salmon</name>
    <dbReference type="NCBI Taxonomy" id="8030"/>
    <lineage>
        <taxon>Eukaryota</taxon>
        <taxon>Metazoa</taxon>
        <taxon>Chordata</taxon>
        <taxon>Craniata</taxon>
        <taxon>Vertebrata</taxon>
        <taxon>Euteleostomi</taxon>
        <taxon>Actinopterygii</taxon>
        <taxon>Neopterygii</taxon>
        <taxon>Teleostei</taxon>
        <taxon>Protacanthopterygii</taxon>
        <taxon>Salmoniformes</taxon>
        <taxon>Salmonidae</taxon>
        <taxon>Salmoninae</taxon>
        <taxon>Salmo</taxon>
    </lineage>
</organism>
<keyword evidence="4" id="KW-0805">Transcription regulation</keyword>
<keyword evidence="2" id="KW-0678">Repressor</keyword>
<dbReference type="OrthoDB" id="5916873at2759"/>